<name>A0A1J7J8Q9_9PEZI</name>
<dbReference type="AlphaFoldDB" id="A0A1J7J8Q9"/>
<sequence>MSSSSQNAGAHSTSQAYSVKPSVDATGLSRHWMVATIIDDNDLMFGGKSLSTWYEEDKRRHNPSGAVEQERRGRSRERHRAVRDEPHDQKHHHHHGHKVIDGKI</sequence>
<dbReference type="InParanoid" id="A0A1J7J8Q9"/>
<feature type="region of interest" description="Disordered" evidence="1">
    <location>
        <begin position="53"/>
        <end position="104"/>
    </location>
</feature>
<keyword evidence="3" id="KW-1185">Reference proteome</keyword>
<evidence type="ECO:0000313" key="3">
    <source>
        <dbReference type="Proteomes" id="UP000182658"/>
    </source>
</evidence>
<dbReference type="EMBL" id="KV875101">
    <property type="protein sequence ID" value="OIW25556.1"/>
    <property type="molecule type" value="Genomic_DNA"/>
</dbReference>
<evidence type="ECO:0000256" key="1">
    <source>
        <dbReference type="SAM" id="MobiDB-lite"/>
    </source>
</evidence>
<feature type="compositionally biased region" description="Polar residues" evidence="1">
    <location>
        <begin position="1"/>
        <end position="17"/>
    </location>
</feature>
<feature type="region of interest" description="Disordered" evidence="1">
    <location>
        <begin position="1"/>
        <end position="23"/>
    </location>
</feature>
<dbReference type="STRING" id="1408157.A0A1J7J8Q9"/>
<accession>A0A1J7J8Q9</accession>
<gene>
    <name evidence="2" type="ORF">CONLIGDRAFT_647302</name>
</gene>
<evidence type="ECO:0000313" key="2">
    <source>
        <dbReference type="EMBL" id="OIW25556.1"/>
    </source>
</evidence>
<reference evidence="2 3" key="1">
    <citation type="submission" date="2016-10" db="EMBL/GenBank/DDBJ databases">
        <title>Draft genome sequence of Coniochaeta ligniaria NRRL30616, a lignocellulolytic fungus for bioabatement of inhibitors in plant biomass hydrolysates.</title>
        <authorList>
            <consortium name="DOE Joint Genome Institute"/>
            <person name="Jimenez D.J."/>
            <person name="Hector R.E."/>
            <person name="Riley R."/>
            <person name="Sun H."/>
            <person name="Grigoriev I.V."/>
            <person name="Van Elsas J.D."/>
            <person name="Nichols N.N."/>
        </authorList>
    </citation>
    <scope>NUCLEOTIDE SEQUENCE [LARGE SCALE GENOMIC DNA]</scope>
    <source>
        <strain evidence="2 3">NRRL 30616</strain>
    </source>
</reference>
<proteinExistence type="predicted"/>
<organism evidence="2 3">
    <name type="scientific">Coniochaeta ligniaria NRRL 30616</name>
    <dbReference type="NCBI Taxonomy" id="1408157"/>
    <lineage>
        <taxon>Eukaryota</taxon>
        <taxon>Fungi</taxon>
        <taxon>Dikarya</taxon>
        <taxon>Ascomycota</taxon>
        <taxon>Pezizomycotina</taxon>
        <taxon>Sordariomycetes</taxon>
        <taxon>Sordariomycetidae</taxon>
        <taxon>Coniochaetales</taxon>
        <taxon>Coniochaetaceae</taxon>
        <taxon>Coniochaeta</taxon>
    </lineage>
</organism>
<protein>
    <submittedName>
        <fullName evidence="2">Uncharacterized protein</fullName>
    </submittedName>
</protein>
<dbReference type="OrthoDB" id="3519400at2759"/>
<dbReference type="Proteomes" id="UP000182658">
    <property type="component" value="Unassembled WGS sequence"/>
</dbReference>